<name>A0A3N0Z6A0_ANAGA</name>
<protein>
    <submittedName>
        <fullName evidence="2">Fibronectin type III domain-containing protein 7</fullName>
    </submittedName>
</protein>
<gene>
    <name evidence="2" type="ORF">DPX16_15583</name>
</gene>
<feature type="domain" description="Fibronectin type-III" evidence="1">
    <location>
        <begin position="3037"/>
        <end position="3123"/>
    </location>
</feature>
<dbReference type="Gene3D" id="2.60.40.10">
    <property type="entry name" value="Immunoglobulins"/>
    <property type="match status" value="20"/>
</dbReference>
<feature type="domain" description="Fibronectin type-III" evidence="1">
    <location>
        <begin position="1900"/>
        <end position="1989"/>
    </location>
</feature>
<accession>A0A3N0Z6A0</accession>
<feature type="domain" description="Fibronectin type-III" evidence="1">
    <location>
        <begin position="3560"/>
        <end position="3655"/>
    </location>
</feature>
<dbReference type="PROSITE" id="PS50853">
    <property type="entry name" value="FN3"/>
    <property type="match status" value="22"/>
</dbReference>
<proteinExistence type="predicted"/>
<feature type="domain" description="Fibronectin type-III" evidence="1">
    <location>
        <begin position="856"/>
        <end position="944"/>
    </location>
</feature>
<feature type="domain" description="Fibronectin type-III" evidence="1">
    <location>
        <begin position="1990"/>
        <end position="2077"/>
    </location>
</feature>
<dbReference type="SUPFAM" id="SSF49265">
    <property type="entry name" value="Fibronectin type III"/>
    <property type="match status" value="28"/>
</dbReference>
<dbReference type="InterPro" id="IPR013783">
    <property type="entry name" value="Ig-like_fold"/>
</dbReference>
<feature type="domain" description="Fibronectin type-III" evidence="1">
    <location>
        <begin position="186"/>
        <end position="274"/>
    </location>
</feature>
<evidence type="ECO:0000313" key="2">
    <source>
        <dbReference type="EMBL" id="ROL53985.1"/>
    </source>
</evidence>
<evidence type="ECO:0000259" key="1">
    <source>
        <dbReference type="PROSITE" id="PS50853"/>
    </source>
</evidence>
<dbReference type="Pfam" id="PF09294">
    <property type="entry name" value="Interfer-bind"/>
    <property type="match status" value="1"/>
</dbReference>
<organism evidence="2 3">
    <name type="scientific">Anabarilius grahami</name>
    <name type="common">Kanglang fish</name>
    <name type="synonym">Barilius grahami</name>
    <dbReference type="NCBI Taxonomy" id="495550"/>
    <lineage>
        <taxon>Eukaryota</taxon>
        <taxon>Metazoa</taxon>
        <taxon>Chordata</taxon>
        <taxon>Craniata</taxon>
        <taxon>Vertebrata</taxon>
        <taxon>Euteleostomi</taxon>
        <taxon>Actinopterygii</taxon>
        <taxon>Neopterygii</taxon>
        <taxon>Teleostei</taxon>
        <taxon>Ostariophysi</taxon>
        <taxon>Cypriniformes</taxon>
        <taxon>Xenocyprididae</taxon>
        <taxon>Xenocypridinae</taxon>
        <taxon>Xenocypridinae incertae sedis</taxon>
        <taxon>Anabarilius</taxon>
    </lineage>
</organism>
<sequence>MCSTVTHSCTIPGIHCGESLTMMITAADNECSSVLSLGEVGFSVVDQIGTVHTCSSVDPYCQITGLSCGTIYSAFVIASNYICNSSFSETISVETAPCPPGDVQALLYCQENQALVSWLGSRGLISFTATMEDQVGGLLSCSTTASSCQIPDLKCGQVYAISVIHHDGICPSMPSHAIQMKSVPCGPTHVRCEVQCLSGVLSITWDRTEDAEGYIATVVSTNTRELVYCNSTSPACNVSNLQCGDAYSVQVRSYNGSCLSMPSQPLVIREVPCAPTNVTAQRTCGRSSVEVSWHASRGAQSYVAVAVGESGHHTTCSSNTTTCSIPDLHCSSVYSISLMAVDGNCSSLESQSVTLHTVPCPPTDVQSTINCSTNSATLSWTPSLNAVSYRGRALGRDGHNVTCDDRTPGCQLNGLHCGQEYVFVVTASDGSCESPNSVEYRHETALNYTVLARTAGGAVHSCTTATSSCIVTGLQCGQNYTAVIKANNGECQGPESVTHPVQTVPCMPTSVHANVECTNNTVKATWGPAAGALSYISVLTGPGHYRESCMTSDLSCSFSGLTCAQTYTLNVVSQDSQCNGLVSPNVSVTTAPCDPESVTAVLNCDSRTVNVSWRAGAGASMYTVLAHTQNQSIPSSSCHTSTTSCDLMQLHCGEVFNVTVLADDGTCNSSARASTTLETEPCAPTLRSPSLNCRTNLALVSWAEDPDAVRVHVNATSALGHTATCTSSANNCSLSALLCGQTYSVYGTAQGPQCESTPSAPVSIITAPCTPAEVSANYSCGTSSALLSWTESLGRESFSVHVETSGHSDSRSTAQTHCSINTLRCGSLYNVSVDSVSGHCNSSNAAHTQLQTAPCAPQNVSVRLQCSNNTAYVSWEGSPGAVGYNVTAVGYDGDVRHSIVTGTSCQLPNMHCSQTYDIVITPFSETCAGFPTAPYTFSAGSCPPNHVEVSLLCSGNVGRVLWIASSNAETYIATATGTDGHTHTCTSKGTNCTFSDLHCGENYIVTVATVERGCQSQPSTPVNLRSGICPPSNLAGHTNCATNDISITWDPSTESGVTYFLFIHQVDGLNSTSSTAQTSHALTGLHCGMSFIAQVAAQDSTCTSPFGSPTQIYTAPCPPSSLEAAASCGTNRGTISWQTGAGAHSYTANVVGNHGHTVSCSSSTTSCSVRLECGHRYTATVVSTVGLCNSTANNSIQFDSAQCLPSNVMAQLDCNANTVAVHWEPSSDNPDSYTALAISTDGTRISCNTSSTSCTIENLRCGHTYSIAVTTSQTNCGIIEGSDYHIETAPCQPQRPSVQLQCSTNIATVIWDNNGADQFDMVTALNFTSDAIVCNSRNRSCAFTQLRCGESYTVSVVGFHGNCTSDPSENFGFDTAPCVPTYVVATTDCEAAITTVSWDSARGASSYTVHAVNTQGNNSTCTSTDTTCSFSDLDCGQNYTLTVTAEDSSCVSLTSTPITVTTGPCPHSNLQATLDCSVDSALISWMPGRGTLMYNASAEGFDVAHTVGCRTSGSACNITNLHCGSRYQVSVSGEGLTCPIQSYNWIALKSAPCPPTQVSIQSSCDSNTVSVSWEASQGSVSYMAVAEGSGGHRVTCDTDQHTCNIIGLQCGQTYQIYVSGVDGGCIGSRSEVRILETAPCVPQNVQTLLECQSTVLNVTWQQRGQAHHYHTTVRSSDGRMLGCDSNVTFCQVPHILCGLTYSVTVTAYSQTCNSSQSSVQHVTSAPCPPDAIFTVLDCQLNTVSVSWDSSVDGVLYIAKAFDFNNDQNYYTCNTTETSCDITLTCGIDYNVTVVPLRDGCTGANAPVQYVMAAPCVPLMLDVEMDCLSDSAWLTWEESGGTELYIATATDSNGEVFQCNSTEGQCTVEQLQCGRFYNFSVTASNSKCNSPMSNTLESETAPCPPQNVVTSVGCDTGTVSVSWDKSVGALSYTATLERTDGETTCCTANSTSCEVTYLPCGQMYVLTVTAEGRTCNSSQSIEVIVRSVPCIPKSLVSSTSCSDNVATMSWVSNEVGELYTVRAISDDGLHFDSCSGFSQSCDLTMLMCGVPYTATVIAQDSICTGPPSQAAPIRTVPCVPDNVSTDVICQGNGLSVFWQESAGADSYTAMLEDSYGHLTNCQSMNDTTCTVNSLACGQTYHVSVIASDGYCNSSPTAVIDVDTAPCMPRGIRALMDCQSGTAALSWQPGTGAMQYVTTAVDESGHALSCESNNTDCELTGLACGESYNITVLAEGQTCSSAATMSGPLRTGPCVPQHVEVQYSPSIGQLSWDRSRGATRYTAQAAADLGSVLSCSTSDDTCVLYNVSCSQTYDITVTAHNNVCQGAAVSASTSLNTVSSSVTVNVVCEDEMALFSWAWSGGAESYELTAISNNGYIATCNSQENYCNVSELACGQTYTVRLTAINDGCQATEETGVTFHTRPCAPLHVNADFQCQSTTAVLTWEQRDDVLYYLVSTTLSTGEVATVCNSTTDSCETSGLKCGVEYAFTVTAYSTYCHSDVSSTVYIQTEPCQPTQMTVSGSCDNNTVLLNWNHSRGALSYTVLISSNLGYSNSFQTSESMLTAELLCGQTYTFSTVGGNDVCDSIPSAPAHFTTAPCVPYHIETFAECEVNLGAVSWAGSDGAEIYTAIAEGQDGHLHICITNRTFCIWEDLHCGEIYVVQVIANAQICSSNPSERTIINMAPCIPQKLVSSFNCDMRVGSLTWEASENAQMYLVSAESSSGHRMELSTNNTSAQFSEFNCGQPYYLTVQVVGHVCRSHPSNASVLQTEPCTPTSISGFMDCISNIATVTWEPADGAEYYTATVQGPDGPLGTCMSWSSSCGMPKLSCGETYNVSIIASSRQCNSTPSALSAINTGNARKQTNLNTVPCVPTDVSVVLDCASAEAYVSWKASMGALYYTAYAWGSTFNFISCDSAGPATHCRLSDLICGDNYTIQVIAVGDECSSLPIPCAPEVTATHLDCYTDSILLQWTPTDGSISYTADARTPGGLISTCSSNSTNCELRGLACGQTYNVTMVSHDGHCHSQPGTALEVASVPCVPNQIQANLSCESGVVDVSWQPSQGAFSYTVVAQGSGGFASSCNSTSTTCEFTDLLCGLTYSISVTASDHTCTSAQSLSIELDTVPCTPTNVQASLICLSNSAAVTWQSASGALSYQAEGITVDGTHTANCSSSMTHCNLEHLLCGWTYNVSVLSMDQSCSSEESLFTQVHTAPCPPQGVDVQVNCSAGFMTVTWEANPDAESFHVRAATSGGALLSCDSTSTSCSITGLPCGQSYSITVTSVRGGCESQPSTAVNVASAPCALTSITAHTDCYSSHITVGWQLNEGSSFYVATAEGHDQSILMCNSTSTSCDLTGAKCGMQYTIIISASSDKCSSLRSPPLKMHTAPCAPQNVTVNPVCDSNGMMALWSPSLVAESYSLTASSRDGDVRTCRSITNNCTLLHLHCGQIYDVSITASAGNCTSLASQQVTFHTVPCAPQNMSVAVQCDTRTATLSWVESQGSLQYFTWAETMDGHTLHCDTTSTSCSLRGLTCGTLYNFTAQASDGTCHSSLTVPVQRGAVPCPPGNVRVRTHLMGDATLIRVSWNSVDCPNVTYLVQVTGHIQDNPQSNMDVSSYWTNGNYFEFPVPCSTSYNVTVLAQNSAGTSRPSQTVTGVTVPCPPIDVTFTGNHSSATVSWSSSVLSTGYKVYQLRFDGQVPVCLTSDLSCQVSGLLASDVAVTAWNGAGESLASRVLTGQTLNRRKRNLRYAKMNAALTPEQLSVPEVKVPRVTGQSLQVEWSRVTGADSYTLILTKDTPSLPAEEVLSVYKTEIATVTALKPATRYCVIVSAKHDSIQSAYSQPVCVTTE</sequence>
<feature type="domain" description="Fibronectin type-III" evidence="1">
    <location>
        <begin position="3212"/>
        <end position="3298"/>
    </location>
</feature>
<feature type="domain" description="Fibronectin type-III" evidence="1">
    <location>
        <begin position="1641"/>
        <end position="1727"/>
    </location>
</feature>
<feature type="domain" description="Fibronectin type-III" evidence="1">
    <location>
        <begin position="2078"/>
        <end position="2165"/>
    </location>
</feature>
<feature type="domain" description="Fibronectin type-III" evidence="1">
    <location>
        <begin position="2423"/>
        <end position="2510"/>
    </location>
</feature>
<dbReference type="InterPro" id="IPR015373">
    <property type="entry name" value="Interferon/interleukin_rcp_dom"/>
</dbReference>
<feature type="domain" description="Fibronectin type-III" evidence="1">
    <location>
        <begin position="1030"/>
        <end position="1117"/>
    </location>
</feature>
<feature type="domain" description="Fibronectin type-III" evidence="1">
    <location>
        <begin position="1554"/>
        <end position="1640"/>
    </location>
</feature>
<dbReference type="Pfam" id="PF00041">
    <property type="entry name" value="fn3"/>
    <property type="match status" value="4"/>
</dbReference>
<dbReference type="OrthoDB" id="9908419at2759"/>
<feature type="domain" description="Fibronectin type-III" evidence="1">
    <location>
        <begin position="2511"/>
        <end position="2596"/>
    </location>
</feature>
<feature type="domain" description="Fibronectin type-III" evidence="1">
    <location>
        <begin position="361"/>
        <end position="447"/>
    </location>
</feature>
<feature type="domain" description="Fibronectin type-III" evidence="1">
    <location>
        <begin position="594"/>
        <end position="682"/>
    </location>
</feature>
<evidence type="ECO:0000313" key="3">
    <source>
        <dbReference type="Proteomes" id="UP000281406"/>
    </source>
</evidence>
<feature type="domain" description="Fibronectin type-III" evidence="1">
    <location>
        <begin position="1376"/>
        <end position="1465"/>
    </location>
</feature>
<comment type="caution">
    <text evidence="2">The sequence shown here is derived from an EMBL/GenBank/DDBJ whole genome shotgun (WGS) entry which is preliminary data.</text>
</comment>
<dbReference type="SMART" id="SM00060">
    <property type="entry name" value="FN3"/>
    <property type="match status" value="32"/>
</dbReference>
<dbReference type="CDD" id="cd00063">
    <property type="entry name" value="FN3"/>
    <property type="match status" value="5"/>
</dbReference>
<dbReference type="PANTHER" id="PTHR47135:SF4">
    <property type="match status" value="1"/>
</dbReference>
<feature type="domain" description="Fibronectin type-III" evidence="1">
    <location>
        <begin position="3124"/>
        <end position="3211"/>
    </location>
</feature>
<feature type="domain" description="Fibronectin type-III" evidence="1">
    <location>
        <begin position="2336"/>
        <end position="2422"/>
    </location>
</feature>
<feature type="domain" description="Fibronectin type-III" evidence="1">
    <location>
        <begin position="2681"/>
        <end position="2770"/>
    </location>
</feature>
<keyword evidence="3" id="KW-1185">Reference proteome</keyword>
<dbReference type="InterPro" id="IPR003961">
    <property type="entry name" value="FN3_dom"/>
</dbReference>
<dbReference type="EMBL" id="RJVU01007045">
    <property type="protein sequence ID" value="ROL53985.1"/>
    <property type="molecule type" value="Genomic_DNA"/>
</dbReference>
<reference evidence="2 3" key="1">
    <citation type="submission" date="2018-10" db="EMBL/GenBank/DDBJ databases">
        <title>Genome assembly for a Yunnan-Guizhou Plateau 3E fish, Anabarilius grahami (Regan), and its evolutionary and genetic applications.</title>
        <authorList>
            <person name="Jiang W."/>
        </authorList>
    </citation>
    <scope>NUCLEOTIDE SEQUENCE [LARGE SCALE GENOMIC DNA]</scope>
    <source>
        <strain evidence="2">AG-KIZ</strain>
        <tissue evidence="2">Muscle</tissue>
    </source>
</reference>
<feature type="domain" description="Fibronectin type-III" evidence="1">
    <location>
        <begin position="3758"/>
        <end position="3844"/>
    </location>
</feature>
<dbReference type="PANTHER" id="PTHR47135">
    <property type="entry name" value="FIBRONECTIN TYPE III DOMAIN-CONTAINING PROTEIN 7"/>
    <property type="match status" value="1"/>
</dbReference>
<feature type="domain" description="Fibronectin type-III" evidence="1">
    <location>
        <begin position="2869"/>
        <end position="2959"/>
    </location>
</feature>
<feature type="domain" description="Fibronectin type-III" evidence="1">
    <location>
        <begin position="3386"/>
        <end position="3472"/>
    </location>
</feature>
<dbReference type="Proteomes" id="UP000281406">
    <property type="component" value="Unassembled WGS sequence"/>
</dbReference>
<dbReference type="InterPro" id="IPR036116">
    <property type="entry name" value="FN3_sf"/>
</dbReference>